<evidence type="ECO:0000256" key="1">
    <source>
        <dbReference type="SAM" id="Coils"/>
    </source>
</evidence>
<dbReference type="EMBL" id="CYYY01000008">
    <property type="protein sequence ID" value="CUN95054.1"/>
    <property type="molecule type" value="Genomic_DNA"/>
</dbReference>
<feature type="transmembrane region" description="Helical" evidence="2">
    <location>
        <begin position="19"/>
        <end position="36"/>
    </location>
</feature>
<dbReference type="RefSeq" id="WP_055181720.1">
    <property type="nucleotide sequence ID" value="NZ_CABIWY010000008.1"/>
</dbReference>
<keyword evidence="2" id="KW-1133">Transmembrane helix</keyword>
<evidence type="ECO:0000313" key="3">
    <source>
        <dbReference type="EMBL" id="CUN95054.1"/>
    </source>
</evidence>
<proteinExistence type="predicted"/>
<accession>A0A174B2X5</accession>
<sequence>MNMEITNCFNIVIEVIKSVALYIMPIAAFIVSLIALKRSNDTMKVQVQLSEVEEKLREYELALKKHELEKIRAEENEEKKANIEARVIKISKGSYRLKVWNSGNETAYNVAVSIPEEYNVIIMKDKMPFEYLEPGSNFEECVVIHGGSAPKFEIISTWEDEKENKYENIQLRSI</sequence>
<reference evidence="3 4" key="1">
    <citation type="submission" date="2015-09" db="EMBL/GenBank/DDBJ databases">
        <authorList>
            <consortium name="Pathogen Informatics"/>
        </authorList>
    </citation>
    <scope>NUCLEOTIDE SEQUENCE [LARGE SCALE GENOMIC DNA]</scope>
    <source>
        <strain evidence="3 4">2789STDY5608866</strain>
    </source>
</reference>
<evidence type="ECO:0000256" key="2">
    <source>
        <dbReference type="SAM" id="Phobius"/>
    </source>
</evidence>
<name>A0A174B2X5_9FIRM</name>
<keyword evidence="1" id="KW-0175">Coiled coil</keyword>
<organism evidence="3 4">
    <name type="scientific">Dorea longicatena</name>
    <dbReference type="NCBI Taxonomy" id="88431"/>
    <lineage>
        <taxon>Bacteria</taxon>
        <taxon>Bacillati</taxon>
        <taxon>Bacillota</taxon>
        <taxon>Clostridia</taxon>
        <taxon>Lachnospirales</taxon>
        <taxon>Lachnospiraceae</taxon>
        <taxon>Dorea</taxon>
    </lineage>
</organism>
<dbReference type="Proteomes" id="UP000095439">
    <property type="component" value="Unassembled WGS sequence"/>
</dbReference>
<protein>
    <submittedName>
        <fullName evidence="3">Uncharacterized protein</fullName>
    </submittedName>
</protein>
<gene>
    <name evidence="3" type="ORF">ERS852423_01867</name>
</gene>
<keyword evidence="2" id="KW-0812">Transmembrane</keyword>
<evidence type="ECO:0000313" key="4">
    <source>
        <dbReference type="Proteomes" id="UP000095439"/>
    </source>
</evidence>
<dbReference type="AlphaFoldDB" id="A0A174B2X5"/>
<feature type="coiled-coil region" evidence="1">
    <location>
        <begin position="42"/>
        <end position="84"/>
    </location>
</feature>
<keyword evidence="2" id="KW-0472">Membrane</keyword>